<comment type="caution">
    <text evidence="1">The sequence shown here is derived from an EMBL/GenBank/DDBJ whole genome shotgun (WGS) entry which is preliminary data.</text>
</comment>
<organism evidence="1 2">
    <name type="scientific">Triparma columacea</name>
    <dbReference type="NCBI Taxonomy" id="722753"/>
    <lineage>
        <taxon>Eukaryota</taxon>
        <taxon>Sar</taxon>
        <taxon>Stramenopiles</taxon>
        <taxon>Ochrophyta</taxon>
        <taxon>Bolidophyceae</taxon>
        <taxon>Parmales</taxon>
        <taxon>Triparmaceae</taxon>
        <taxon>Triparma</taxon>
    </lineage>
</organism>
<protein>
    <submittedName>
        <fullName evidence="1">Uncharacterized protein</fullName>
    </submittedName>
</protein>
<evidence type="ECO:0000313" key="1">
    <source>
        <dbReference type="EMBL" id="GMI29654.1"/>
    </source>
</evidence>
<dbReference type="Proteomes" id="UP001165065">
    <property type="component" value="Unassembled WGS sequence"/>
</dbReference>
<accession>A0A9W7G2R2</accession>
<keyword evidence="2" id="KW-1185">Reference proteome</keyword>
<proteinExistence type="predicted"/>
<name>A0A9W7G2R2_9STRA</name>
<dbReference type="OrthoDB" id="10285978at2759"/>
<dbReference type="EMBL" id="BRYA01000686">
    <property type="protein sequence ID" value="GMI29654.1"/>
    <property type="molecule type" value="Genomic_DNA"/>
</dbReference>
<evidence type="ECO:0000313" key="2">
    <source>
        <dbReference type="Proteomes" id="UP001165065"/>
    </source>
</evidence>
<dbReference type="AlphaFoldDB" id="A0A9W7G2R2"/>
<reference evidence="2" key="1">
    <citation type="journal article" date="2023" name="Commun. Biol.">
        <title>Genome analysis of Parmales, the sister group of diatoms, reveals the evolutionary specialization of diatoms from phago-mixotrophs to photoautotrophs.</title>
        <authorList>
            <person name="Ban H."/>
            <person name="Sato S."/>
            <person name="Yoshikawa S."/>
            <person name="Yamada K."/>
            <person name="Nakamura Y."/>
            <person name="Ichinomiya M."/>
            <person name="Sato N."/>
            <person name="Blanc-Mathieu R."/>
            <person name="Endo H."/>
            <person name="Kuwata A."/>
            <person name="Ogata H."/>
        </authorList>
    </citation>
    <scope>NUCLEOTIDE SEQUENCE [LARGE SCALE GENOMIC DNA]</scope>
</reference>
<gene>
    <name evidence="1" type="ORF">TrCOL_g8768</name>
</gene>
<sequence>MAWVESTLHSGNKHFRDALGNSGKADHVAIRYLFRGGKPDAASFGIYRLLVLVRTGEDLESPKDIGMVLNNASVIFSPPPPTEDYERLQENREVADAIFSSLPCADPDPDQIRGDHSRLTTVLWDYLLWLRDDFSVAHDMMIQLRAAETTEASK</sequence>